<keyword evidence="2" id="KW-0378">Hydrolase</keyword>
<dbReference type="InterPro" id="IPR029058">
    <property type="entry name" value="AB_hydrolase_fold"/>
</dbReference>
<dbReference type="SUPFAM" id="SSF53474">
    <property type="entry name" value="alpha/beta-Hydrolases"/>
    <property type="match status" value="1"/>
</dbReference>
<dbReference type="GO" id="GO:0016787">
    <property type="term" value="F:hydrolase activity"/>
    <property type="evidence" value="ECO:0007669"/>
    <property type="project" value="UniProtKB-KW"/>
</dbReference>
<keyword evidence="3" id="KW-1185">Reference proteome</keyword>
<evidence type="ECO:0000313" key="3">
    <source>
        <dbReference type="Proteomes" id="UP000487757"/>
    </source>
</evidence>
<dbReference type="Pfam" id="PF00561">
    <property type="entry name" value="Abhydrolase_1"/>
    <property type="match status" value="1"/>
</dbReference>
<dbReference type="RefSeq" id="WP_154280712.1">
    <property type="nucleotide sequence ID" value="NZ_JBHUJQ010000001.1"/>
</dbReference>
<proteinExistence type="predicted"/>
<dbReference type="OrthoDB" id="9773293at2"/>
<gene>
    <name evidence="2" type="ORF">GJU39_10300</name>
</gene>
<evidence type="ECO:0000313" key="2">
    <source>
        <dbReference type="EMBL" id="MRX76481.1"/>
    </source>
</evidence>
<evidence type="ECO:0000259" key="1">
    <source>
        <dbReference type="Pfam" id="PF00561"/>
    </source>
</evidence>
<dbReference type="InterPro" id="IPR050266">
    <property type="entry name" value="AB_hydrolase_sf"/>
</dbReference>
<dbReference type="Gene3D" id="3.40.50.1820">
    <property type="entry name" value="alpha/beta hydrolase"/>
    <property type="match status" value="1"/>
</dbReference>
<reference evidence="2 3" key="1">
    <citation type="submission" date="2019-11" db="EMBL/GenBank/DDBJ databases">
        <title>Pedobacter petrophilus genome.</title>
        <authorList>
            <person name="Feldbauer M.J."/>
            <person name="Newman J.D."/>
        </authorList>
    </citation>
    <scope>NUCLEOTIDE SEQUENCE [LARGE SCALE GENOMIC DNA]</scope>
    <source>
        <strain evidence="2 3">LMG 29686</strain>
    </source>
</reference>
<name>A0A7K0FYE3_9SPHI</name>
<dbReference type="EMBL" id="WKKH01000013">
    <property type="protein sequence ID" value="MRX76481.1"/>
    <property type="molecule type" value="Genomic_DNA"/>
</dbReference>
<dbReference type="Proteomes" id="UP000487757">
    <property type="component" value="Unassembled WGS sequence"/>
</dbReference>
<organism evidence="2 3">
    <name type="scientific">Pedobacter petrophilus</name>
    <dbReference type="NCBI Taxonomy" id="1908241"/>
    <lineage>
        <taxon>Bacteria</taxon>
        <taxon>Pseudomonadati</taxon>
        <taxon>Bacteroidota</taxon>
        <taxon>Sphingobacteriia</taxon>
        <taxon>Sphingobacteriales</taxon>
        <taxon>Sphingobacteriaceae</taxon>
        <taxon>Pedobacter</taxon>
    </lineage>
</organism>
<accession>A0A7K0FYE3</accession>
<sequence>MNRNMISRCGIFVIFQLLFFNLCCLSQEKKNPLIKQYKKDKATYENFERQHGHYVKTDNVLMHYLCWGNPKDTPLIWVHGSLMNAYELAPLADSLTKAGYYLIAVDYYGHGKTPIPKQEVSLYHIADDIIVLMDSLKIKAAVIGGFSRGAYVASAFYQSYPQRVKGLILEDGGSVAFNSFYHRLNEEELDAKAKTMNLSAEINRLYNSSYSSEFEAYSDLYDRELGGDQFDLFALIKPLGNKWITYQGLMKNFSMANDKQFRNLVLRPATAPLYAASITYISPKIIFRNLSIPVLILDPVSDNDPMPFTADNIQLAAAHPKFIARKEYAGVEHNIHYVKPQQFVNDLTDFLSKLKK</sequence>
<comment type="caution">
    <text evidence="2">The sequence shown here is derived from an EMBL/GenBank/DDBJ whole genome shotgun (WGS) entry which is preliminary data.</text>
</comment>
<dbReference type="PANTHER" id="PTHR43798">
    <property type="entry name" value="MONOACYLGLYCEROL LIPASE"/>
    <property type="match status" value="1"/>
</dbReference>
<feature type="domain" description="AB hydrolase-1" evidence="1">
    <location>
        <begin position="74"/>
        <end position="339"/>
    </location>
</feature>
<protein>
    <submittedName>
        <fullName evidence="2">Alpha/beta fold hydrolase</fullName>
    </submittedName>
</protein>
<dbReference type="InterPro" id="IPR000073">
    <property type="entry name" value="AB_hydrolase_1"/>
</dbReference>
<dbReference type="AlphaFoldDB" id="A0A7K0FYE3"/>